<reference evidence="3" key="1">
    <citation type="submission" date="2016-03" db="EMBL/GenBank/DDBJ databases">
        <authorList>
            <person name="Guldener U."/>
        </authorList>
    </citation>
    <scope>NUCLEOTIDE SEQUENCE [LARGE SCALE GENOMIC DNA]</scope>
</reference>
<keyword evidence="3" id="KW-1185">Reference proteome</keyword>
<gene>
    <name evidence="2" type="ORF">RSE6_07662</name>
</gene>
<accession>A0A1E1MDF8</accession>
<proteinExistence type="predicted"/>
<sequence>MSVKSVNTYRADAAQAVPSALAVAQGNSSWMLSKIVYEDRISYSKGDFLADTGYRGGDGLNDLDITPSREPRKPVAVCSKPESSLPMFES</sequence>
<name>A0A1E1MDF8_RHYSE</name>
<evidence type="ECO:0000256" key="1">
    <source>
        <dbReference type="SAM" id="MobiDB-lite"/>
    </source>
</evidence>
<evidence type="ECO:0000313" key="3">
    <source>
        <dbReference type="Proteomes" id="UP000177625"/>
    </source>
</evidence>
<dbReference type="AlphaFoldDB" id="A0A1E1MDF8"/>
<feature type="region of interest" description="Disordered" evidence="1">
    <location>
        <begin position="61"/>
        <end position="90"/>
    </location>
</feature>
<dbReference type="EMBL" id="FJVC01000275">
    <property type="protein sequence ID" value="CZT47132.1"/>
    <property type="molecule type" value="Genomic_DNA"/>
</dbReference>
<dbReference type="Proteomes" id="UP000177625">
    <property type="component" value="Unassembled WGS sequence"/>
</dbReference>
<evidence type="ECO:0000313" key="2">
    <source>
        <dbReference type="EMBL" id="CZT47132.1"/>
    </source>
</evidence>
<protein>
    <submittedName>
        <fullName evidence="2">Uncharacterized protein</fullName>
    </submittedName>
</protein>
<organism evidence="2 3">
    <name type="scientific">Rhynchosporium secalis</name>
    <name type="common">Barley scald fungus</name>
    <dbReference type="NCBI Taxonomy" id="38038"/>
    <lineage>
        <taxon>Eukaryota</taxon>
        <taxon>Fungi</taxon>
        <taxon>Dikarya</taxon>
        <taxon>Ascomycota</taxon>
        <taxon>Pezizomycotina</taxon>
        <taxon>Leotiomycetes</taxon>
        <taxon>Helotiales</taxon>
        <taxon>Ploettnerulaceae</taxon>
        <taxon>Rhynchosporium</taxon>
    </lineage>
</organism>